<keyword evidence="1" id="KW-0472">Membrane</keyword>
<organism evidence="2 3">
    <name type="scientific">Litchfieldia luteola</name>
    <dbReference type="NCBI Taxonomy" id="682179"/>
    <lineage>
        <taxon>Bacteria</taxon>
        <taxon>Bacillati</taxon>
        <taxon>Bacillota</taxon>
        <taxon>Bacilli</taxon>
        <taxon>Bacillales</taxon>
        <taxon>Bacillaceae</taxon>
        <taxon>Litchfieldia</taxon>
    </lineage>
</organism>
<evidence type="ECO:0000313" key="3">
    <source>
        <dbReference type="Proteomes" id="UP001516662"/>
    </source>
</evidence>
<reference evidence="2 3" key="1">
    <citation type="submission" date="2020-10" db="EMBL/GenBank/DDBJ databases">
        <title>Bacillus sp. HD4P25, an endophyte from a halophyte.</title>
        <authorList>
            <person name="Sun J.-Q."/>
        </authorList>
    </citation>
    <scope>NUCLEOTIDE SEQUENCE [LARGE SCALE GENOMIC DNA]</scope>
    <source>
        <strain evidence="2 3">YIM 93174</strain>
    </source>
</reference>
<sequence length="71" mass="8316">MKRNILRVVWIIPNVFCYLITLGLTVLVYINFEGLQEINRLVVYIVFIILFSIVSVQGSFRILKWISEGKL</sequence>
<dbReference type="RefSeq" id="WP_193539118.1">
    <property type="nucleotide sequence ID" value="NZ_JADCLJ010000024.1"/>
</dbReference>
<name>A0ABR9QN97_9BACI</name>
<keyword evidence="3" id="KW-1185">Reference proteome</keyword>
<accession>A0ABR9QN97</accession>
<evidence type="ECO:0000313" key="2">
    <source>
        <dbReference type="EMBL" id="MBE4909977.1"/>
    </source>
</evidence>
<protein>
    <submittedName>
        <fullName evidence="2">Uncharacterized protein</fullName>
    </submittedName>
</protein>
<feature type="transmembrane region" description="Helical" evidence="1">
    <location>
        <begin position="42"/>
        <end position="63"/>
    </location>
</feature>
<evidence type="ECO:0000256" key="1">
    <source>
        <dbReference type="SAM" id="Phobius"/>
    </source>
</evidence>
<feature type="transmembrane region" description="Helical" evidence="1">
    <location>
        <begin position="7"/>
        <end position="30"/>
    </location>
</feature>
<keyword evidence="1" id="KW-0812">Transmembrane</keyword>
<keyword evidence="1" id="KW-1133">Transmembrane helix</keyword>
<dbReference type="EMBL" id="JADCLJ010000024">
    <property type="protein sequence ID" value="MBE4909977.1"/>
    <property type="molecule type" value="Genomic_DNA"/>
</dbReference>
<proteinExistence type="predicted"/>
<dbReference type="Proteomes" id="UP001516662">
    <property type="component" value="Unassembled WGS sequence"/>
</dbReference>
<gene>
    <name evidence="2" type="ORF">IMZ08_18225</name>
</gene>
<comment type="caution">
    <text evidence="2">The sequence shown here is derived from an EMBL/GenBank/DDBJ whole genome shotgun (WGS) entry which is preliminary data.</text>
</comment>